<organism evidence="1 2">
    <name type="scientific">Klebsiella phage phi1_175008</name>
    <dbReference type="NCBI Taxonomy" id="3127744"/>
    <lineage>
        <taxon>Viruses</taxon>
        <taxon>Duplodnaviria</taxon>
        <taxon>Heunggongvirae</taxon>
        <taxon>Uroviricota</taxon>
        <taxon>Caudoviricetes</taxon>
        <taxon>Stephanstirmvirinae</taxon>
    </lineage>
</organism>
<reference evidence="1" key="1">
    <citation type="submission" date="2024-09" db="EMBL/GenBank/DDBJ databases">
        <title>The complete genome of Klebsiella pneumoniae phage phi1_175008.</title>
        <authorList>
            <person name="Li J."/>
            <person name="Feng Y."/>
            <person name="Zong Z."/>
        </authorList>
    </citation>
    <scope>NUCLEOTIDE SEQUENCE</scope>
</reference>
<gene>
    <name evidence="1" type="ORF">MVUOKPPV_CDS0312</name>
</gene>
<proteinExistence type="predicted"/>
<sequence length="37" mass="4250">MNILCVLIIPYVYHFVIVGIIAISNMANNTIRVVRYL</sequence>
<dbReference type="Proteomes" id="UP001365931">
    <property type="component" value="Segment"/>
</dbReference>
<accession>A0ACD5FRJ2</accession>
<name>A0ACD5FRJ2_9CAUD</name>
<dbReference type="EMBL" id="PQ360875">
    <property type="protein sequence ID" value="XKX17709.1"/>
    <property type="molecule type" value="Genomic_DNA"/>
</dbReference>
<evidence type="ECO:0000313" key="1">
    <source>
        <dbReference type="EMBL" id="XKX17709.1"/>
    </source>
</evidence>
<protein>
    <submittedName>
        <fullName evidence="1">Uncharacterized protein</fullName>
    </submittedName>
</protein>
<evidence type="ECO:0000313" key="2">
    <source>
        <dbReference type="Proteomes" id="UP001365931"/>
    </source>
</evidence>